<protein>
    <submittedName>
        <fullName evidence="1">Uncharacterized protein</fullName>
    </submittedName>
</protein>
<dbReference type="EMBL" id="CAJVPA010000111">
    <property type="protein sequence ID" value="CAG8345819.1"/>
    <property type="molecule type" value="Genomic_DNA"/>
</dbReference>
<proteinExistence type="predicted"/>
<accession>A0A9W4IUV1</accession>
<dbReference type="Proteomes" id="UP001152646">
    <property type="component" value="Unassembled WGS sequence"/>
</dbReference>
<reference evidence="1" key="1">
    <citation type="submission" date="2021-07" db="EMBL/GenBank/DDBJ databases">
        <authorList>
            <person name="Branca A.L. A."/>
        </authorList>
    </citation>
    <scope>NUCLEOTIDE SEQUENCE</scope>
</reference>
<sequence length="61" mass="6492">MLRIQYDHGISGGILKYSSIKTVTMTAKPSFTDTADFTAAERGFIAALSPGIIKDATGKEV</sequence>
<dbReference type="AlphaFoldDB" id="A0A9W4IUV1"/>
<organism evidence="1 2">
    <name type="scientific">Penicillium salamii</name>
    <dbReference type="NCBI Taxonomy" id="1612424"/>
    <lineage>
        <taxon>Eukaryota</taxon>
        <taxon>Fungi</taxon>
        <taxon>Dikarya</taxon>
        <taxon>Ascomycota</taxon>
        <taxon>Pezizomycotina</taxon>
        <taxon>Eurotiomycetes</taxon>
        <taxon>Eurotiomycetidae</taxon>
        <taxon>Eurotiales</taxon>
        <taxon>Aspergillaceae</taxon>
        <taxon>Penicillium</taxon>
    </lineage>
</organism>
<evidence type="ECO:0000313" key="2">
    <source>
        <dbReference type="Proteomes" id="UP001152646"/>
    </source>
</evidence>
<gene>
    <name evidence="1" type="ORF">PSALAMII_LOCUS3051</name>
</gene>
<evidence type="ECO:0000313" key="1">
    <source>
        <dbReference type="EMBL" id="CAG8345819.1"/>
    </source>
</evidence>
<comment type="caution">
    <text evidence="1">The sequence shown here is derived from an EMBL/GenBank/DDBJ whole genome shotgun (WGS) entry which is preliminary data.</text>
</comment>
<name>A0A9W4IUV1_9EURO</name>